<comment type="caution">
    <text evidence="9">The sequence shown here is derived from an EMBL/GenBank/DDBJ whole genome shotgun (WGS) entry which is preliminary data.</text>
</comment>
<dbReference type="RefSeq" id="WP_231056434.1">
    <property type="nucleotide sequence ID" value="NZ_JAJNOC010000001.1"/>
</dbReference>
<accession>A0ABS8Q390</accession>
<keyword evidence="2 6" id="KW-0349">Heme</keyword>
<name>A0ABS8Q390_9BURK</name>
<keyword evidence="3 6" id="KW-0479">Metal-binding</keyword>
<evidence type="ECO:0000256" key="4">
    <source>
        <dbReference type="ARBA" id="ARBA00022982"/>
    </source>
</evidence>
<evidence type="ECO:0000313" key="10">
    <source>
        <dbReference type="Proteomes" id="UP001179361"/>
    </source>
</evidence>
<keyword evidence="1" id="KW-0813">Transport</keyword>
<dbReference type="InterPro" id="IPR050597">
    <property type="entry name" value="Cytochrome_c_Oxidase_Subunit"/>
</dbReference>
<keyword evidence="4" id="KW-0249">Electron transport</keyword>
<dbReference type="Pfam" id="PF00034">
    <property type="entry name" value="Cytochrom_C"/>
    <property type="match status" value="1"/>
</dbReference>
<keyword evidence="7" id="KW-0732">Signal</keyword>
<evidence type="ECO:0000313" key="9">
    <source>
        <dbReference type="EMBL" id="MCD2515105.1"/>
    </source>
</evidence>
<dbReference type="InterPro" id="IPR009056">
    <property type="entry name" value="Cyt_c-like_dom"/>
</dbReference>
<dbReference type="Gene3D" id="1.10.760.10">
    <property type="entry name" value="Cytochrome c-like domain"/>
    <property type="match status" value="1"/>
</dbReference>
<dbReference type="Proteomes" id="UP001179361">
    <property type="component" value="Unassembled WGS sequence"/>
</dbReference>
<evidence type="ECO:0000256" key="5">
    <source>
        <dbReference type="ARBA" id="ARBA00023004"/>
    </source>
</evidence>
<keyword evidence="5 6" id="KW-0408">Iron</keyword>
<keyword evidence="10" id="KW-1185">Reference proteome</keyword>
<dbReference type="PANTHER" id="PTHR33751:SF9">
    <property type="entry name" value="CYTOCHROME C4"/>
    <property type="match status" value="1"/>
</dbReference>
<feature type="signal peptide" evidence="7">
    <location>
        <begin position="1"/>
        <end position="19"/>
    </location>
</feature>
<protein>
    <submittedName>
        <fullName evidence="9">Cytochrome c</fullName>
    </submittedName>
</protein>
<evidence type="ECO:0000259" key="8">
    <source>
        <dbReference type="PROSITE" id="PS51007"/>
    </source>
</evidence>
<feature type="chain" id="PRO_5045052391" evidence="7">
    <location>
        <begin position="20"/>
        <end position="112"/>
    </location>
</feature>
<organism evidence="9 10">
    <name type="scientific">Massilia phyllostachyos</name>
    <dbReference type="NCBI Taxonomy" id="2898585"/>
    <lineage>
        <taxon>Bacteria</taxon>
        <taxon>Pseudomonadati</taxon>
        <taxon>Pseudomonadota</taxon>
        <taxon>Betaproteobacteria</taxon>
        <taxon>Burkholderiales</taxon>
        <taxon>Oxalobacteraceae</taxon>
        <taxon>Telluria group</taxon>
        <taxon>Massilia</taxon>
    </lineage>
</organism>
<evidence type="ECO:0000256" key="7">
    <source>
        <dbReference type="SAM" id="SignalP"/>
    </source>
</evidence>
<dbReference type="EMBL" id="JAJNOC010000001">
    <property type="protein sequence ID" value="MCD2515105.1"/>
    <property type="molecule type" value="Genomic_DNA"/>
</dbReference>
<dbReference type="SUPFAM" id="SSF46626">
    <property type="entry name" value="Cytochrome c"/>
    <property type="match status" value="1"/>
</dbReference>
<dbReference type="InterPro" id="IPR036909">
    <property type="entry name" value="Cyt_c-like_dom_sf"/>
</dbReference>
<evidence type="ECO:0000256" key="2">
    <source>
        <dbReference type="ARBA" id="ARBA00022617"/>
    </source>
</evidence>
<feature type="domain" description="Cytochrome c" evidence="8">
    <location>
        <begin position="20"/>
        <end position="105"/>
    </location>
</feature>
<sequence length="112" mass="11848">MKKLVFTLLACAASFAASAADVSKGEALVKKYNCASCHGADYNKPIDPSYPKLAGQHADYLAHALRAYKRGAAANGRTNPIMAGQVQPLSNKDMEDIGAYLASLPSNFVVSK</sequence>
<evidence type="ECO:0000256" key="3">
    <source>
        <dbReference type="ARBA" id="ARBA00022723"/>
    </source>
</evidence>
<proteinExistence type="predicted"/>
<dbReference type="PANTHER" id="PTHR33751">
    <property type="entry name" value="CBB3-TYPE CYTOCHROME C OXIDASE SUBUNIT FIXP"/>
    <property type="match status" value="1"/>
</dbReference>
<gene>
    <name evidence="9" type="ORF">LQ564_02115</name>
</gene>
<evidence type="ECO:0000256" key="6">
    <source>
        <dbReference type="PROSITE-ProRule" id="PRU00433"/>
    </source>
</evidence>
<dbReference type="PROSITE" id="PS51007">
    <property type="entry name" value="CYTC"/>
    <property type="match status" value="1"/>
</dbReference>
<reference evidence="9" key="1">
    <citation type="submission" date="2021-11" db="EMBL/GenBank/DDBJ databases">
        <title>The complete genome of Massilia sp sp. G4R7.</title>
        <authorList>
            <person name="Liu L."/>
            <person name="Yue J."/>
            <person name="Yuan J."/>
            <person name="Yang F."/>
            <person name="Li L."/>
        </authorList>
    </citation>
    <scope>NUCLEOTIDE SEQUENCE</scope>
    <source>
        <strain evidence="9">G4R7</strain>
    </source>
</reference>
<evidence type="ECO:0000256" key="1">
    <source>
        <dbReference type="ARBA" id="ARBA00022448"/>
    </source>
</evidence>